<dbReference type="EMBL" id="CP076607">
    <property type="protein sequence ID" value="QWU14758.1"/>
    <property type="molecule type" value="Genomic_DNA"/>
</dbReference>
<protein>
    <submittedName>
        <fullName evidence="1">Uncharacterized protein</fullName>
    </submittedName>
</protein>
<accession>A0ABX8H922</accession>
<gene>
    <name evidence="1" type="ORF">KP014_22970</name>
</gene>
<dbReference type="RefSeq" id="WP_216700410.1">
    <property type="nucleotide sequence ID" value="NZ_CP076607.1"/>
</dbReference>
<organism evidence="1 2">
    <name type="scientific">Paenibacillus sophorae</name>
    <dbReference type="NCBI Taxonomy" id="1333845"/>
    <lineage>
        <taxon>Bacteria</taxon>
        <taxon>Bacillati</taxon>
        <taxon>Bacillota</taxon>
        <taxon>Bacilli</taxon>
        <taxon>Bacillales</taxon>
        <taxon>Paenibacillaceae</taxon>
        <taxon>Paenibacillus</taxon>
    </lineage>
</organism>
<proteinExistence type="predicted"/>
<dbReference type="Proteomes" id="UP000683429">
    <property type="component" value="Chromosome"/>
</dbReference>
<evidence type="ECO:0000313" key="2">
    <source>
        <dbReference type="Proteomes" id="UP000683429"/>
    </source>
</evidence>
<name>A0ABX8H922_9BACL</name>
<reference evidence="1 2" key="1">
    <citation type="submission" date="2021-06" db="EMBL/GenBank/DDBJ databases">
        <title>Whole genome sequence of Paenibacillus sophorae DSM23020 for comparative genomics.</title>
        <authorList>
            <person name="Kim M.-J."/>
            <person name="Lee G."/>
            <person name="Shin J.-H."/>
        </authorList>
    </citation>
    <scope>NUCLEOTIDE SEQUENCE [LARGE SCALE GENOMIC DNA]</scope>
    <source>
        <strain evidence="1 2">DSM 23020</strain>
    </source>
</reference>
<sequence>MTKLNEYHIKDTVRTPDGLTVHLARERRQITGRFDYYIDFACLPAVMDVSEKLINQAIKWHMPLRAAYGVAIMPDNTRIRLFKLSAIKELIISLGAEIKQPQEALAICNTAENYVKERGHEH</sequence>
<keyword evidence="2" id="KW-1185">Reference proteome</keyword>
<evidence type="ECO:0000313" key="1">
    <source>
        <dbReference type="EMBL" id="QWU14758.1"/>
    </source>
</evidence>